<name>A0A7S2XTW0_9STRA</name>
<proteinExistence type="predicted"/>
<protein>
    <submittedName>
        <fullName evidence="2">Uncharacterized protein</fullName>
    </submittedName>
</protein>
<reference evidence="2" key="1">
    <citation type="submission" date="2021-01" db="EMBL/GenBank/DDBJ databases">
        <authorList>
            <person name="Corre E."/>
            <person name="Pelletier E."/>
            <person name="Niang G."/>
            <person name="Scheremetjew M."/>
            <person name="Finn R."/>
            <person name="Kale V."/>
            <person name="Holt S."/>
            <person name="Cochrane G."/>
            <person name="Meng A."/>
            <person name="Brown T."/>
            <person name="Cohen L."/>
        </authorList>
    </citation>
    <scope>NUCLEOTIDE SEQUENCE</scope>
    <source>
        <strain evidence="2">CCMP2084</strain>
    </source>
</reference>
<organism evidence="2">
    <name type="scientific">Attheya septentrionalis</name>
    <dbReference type="NCBI Taxonomy" id="420275"/>
    <lineage>
        <taxon>Eukaryota</taxon>
        <taxon>Sar</taxon>
        <taxon>Stramenopiles</taxon>
        <taxon>Ochrophyta</taxon>
        <taxon>Bacillariophyta</taxon>
        <taxon>Coscinodiscophyceae</taxon>
        <taxon>Chaetocerotophycidae</taxon>
        <taxon>Chaetocerotales</taxon>
        <taxon>Attheyaceae</taxon>
        <taxon>Attheya</taxon>
    </lineage>
</organism>
<feature type="region of interest" description="Disordered" evidence="1">
    <location>
        <begin position="296"/>
        <end position="336"/>
    </location>
</feature>
<feature type="compositionally biased region" description="Basic and acidic residues" evidence="1">
    <location>
        <begin position="326"/>
        <end position="336"/>
    </location>
</feature>
<gene>
    <name evidence="2" type="ORF">ASEP1449_LOCUS19293</name>
</gene>
<evidence type="ECO:0000313" key="2">
    <source>
        <dbReference type="EMBL" id="CAD9827459.1"/>
    </source>
</evidence>
<dbReference type="EMBL" id="HBHQ01028455">
    <property type="protein sequence ID" value="CAD9827459.1"/>
    <property type="molecule type" value="Transcribed_RNA"/>
</dbReference>
<sequence length="336" mass="37756">MSSATIAPTTTGDHSKLVFRDRLGAILGGMYNDSMRRAIRTVLLYEAHRCIADRIVHEKLRVFQRKICLFDTACEILKTLTFIPKNYRDEIMFRTASSKLPLSPDLAWRRMKAIDPAIKKYILPGIRPLLAAGKSHTQVCEEFIQKQYEMISKNPGPKRPFIWEYSHLQIFLVYRMFYKGDKVDPNLPISIAPKKVPVPSKKPPAGAMRMAADDSDGEFHDANDGEANIVAQILHNTATGSVDRGIGAVIESSEVDERRRLLSEVKDHMSLLKEFEGVVPQDELVRRKKELFLAMPSAPPAAGPPQEALAVPFSPQNPKRKALPKSGDKMKKVQKV</sequence>
<evidence type="ECO:0000256" key="1">
    <source>
        <dbReference type="SAM" id="MobiDB-lite"/>
    </source>
</evidence>
<accession>A0A7S2XTW0</accession>
<dbReference type="AlphaFoldDB" id="A0A7S2XTW0"/>